<dbReference type="RefSeq" id="WP_012303016.1">
    <property type="nucleotide sequence ID" value="NC_010424.1"/>
</dbReference>
<protein>
    <submittedName>
        <fullName evidence="2">Diverged CheY-domain</fullName>
    </submittedName>
</protein>
<dbReference type="InterPro" id="IPR016772">
    <property type="entry name" value="UCP020408"/>
</dbReference>
<organism evidence="2 3">
    <name type="scientific">Desulforudis audaxviator (strain MP104C)</name>
    <dbReference type="NCBI Taxonomy" id="477974"/>
    <lineage>
        <taxon>Bacteria</taxon>
        <taxon>Bacillati</taxon>
        <taxon>Bacillota</taxon>
        <taxon>Clostridia</taxon>
        <taxon>Thermoanaerobacterales</taxon>
        <taxon>Candidatus Desulforudaceae</taxon>
        <taxon>Candidatus Desulforudis</taxon>
    </lineage>
</organism>
<reference evidence="3" key="1">
    <citation type="submission" date="2007-10" db="EMBL/GenBank/DDBJ databases">
        <title>Complete sequence of chromosome of Desulforudis audaxviator MP104C.</title>
        <authorList>
            <person name="Copeland A."/>
            <person name="Lucas S."/>
            <person name="Lapidus A."/>
            <person name="Barry K."/>
            <person name="Glavina del Rio T."/>
            <person name="Dalin E."/>
            <person name="Tice H."/>
            <person name="Bruce D."/>
            <person name="Pitluck S."/>
            <person name="Lowry S.R."/>
            <person name="Larimer F."/>
            <person name="Land M.L."/>
            <person name="Hauser L."/>
            <person name="Kyrpides N."/>
            <person name="Ivanova N.N."/>
            <person name="Richardson P."/>
        </authorList>
    </citation>
    <scope>NUCLEOTIDE SEQUENCE [LARGE SCALE GENOMIC DNA]</scope>
    <source>
        <strain evidence="3">MP104C</strain>
    </source>
</reference>
<sequence length="108" mass="12099">MSILIIGGDRLGNILDNLRRLGFKDIRHVSGRKKGYLELKVNQNVDVVLVLTDYVNHGLARKIKGTYRNGPCRTVFARRAWCHIKSEMDRVLCNGCCAEDCPGRAKGA</sequence>
<reference evidence="2 3" key="2">
    <citation type="journal article" date="2008" name="Science">
        <title>Environmental genomics reveals a single-species ecosystem deep within Earth.</title>
        <authorList>
            <person name="Chivian D."/>
            <person name="Brodie E.L."/>
            <person name="Alm E.J."/>
            <person name="Culley D.E."/>
            <person name="Dehal P.S."/>
            <person name="Desantis T.Z."/>
            <person name="Gihring T.M."/>
            <person name="Lapidus A."/>
            <person name="Lin L.H."/>
            <person name="Lowry S.R."/>
            <person name="Moser D.P."/>
            <person name="Richardson P.M."/>
            <person name="Southam G."/>
            <person name="Wanger G."/>
            <person name="Pratt L.M."/>
            <person name="Andersen G.L."/>
            <person name="Hazen T.C."/>
            <person name="Brockman F.J."/>
            <person name="Arkin A.P."/>
            <person name="Onstott T.C."/>
        </authorList>
    </citation>
    <scope>NUCLEOTIDE SEQUENCE [LARGE SCALE GENOMIC DNA]</scope>
    <source>
        <strain evidence="2 3">MP104C</strain>
    </source>
</reference>
<name>B1I5Z6_DESAP</name>
<keyword evidence="3" id="KW-1185">Reference proteome</keyword>
<dbReference type="Proteomes" id="UP000008544">
    <property type="component" value="Chromosome"/>
</dbReference>
<proteinExistence type="inferred from homology"/>
<dbReference type="AlphaFoldDB" id="B1I5Z6"/>
<dbReference type="KEGG" id="dau:Daud_1950"/>
<accession>B1I5Z6</accession>
<dbReference type="HOGENOM" id="CLU_151785_1_0_9"/>
<dbReference type="EMBL" id="CP000860">
    <property type="protein sequence ID" value="ACA60441.1"/>
    <property type="molecule type" value="Genomic_DNA"/>
</dbReference>
<dbReference type="eggNOG" id="COG4378">
    <property type="taxonomic scope" value="Bacteria"/>
</dbReference>
<evidence type="ECO:0000313" key="2">
    <source>
        <dbReference type="EMBL" id="ACA60441.1"/>
    </source>
</evidence>
<dbReference type="Pfam" id="PF10087">
    <property type="entry name" value="DUF2325"/>
    <property type="match status" value="1"/>
</dbReference>
<evidence type="ECO:0000256" key="1">
    <source>
        <dbReference type="ARBA" id="ARBA00007189"/>
    </source>
</evidence>
<evidence type="ECO:0000313" key="3">
    <source>
        <dbReference type="Proteomes" id="UP000008544"/>
    </source>
</evidence>
<dbReference type="OrthoDB" id="5324142at2"/>
<comment type="similarity">
    <text evidence="1">Belongs to the UPF0751 family.</text>
</comment>
<gene>
    <name evidence="2" type="ordered locus">Daud_1950</name>
</gene>